<comment type="caution">
    <text evidence="7">The sequence shown here is derived from an EMBL/GenBank/DDBJ whole genome shotgun (WGS) entry which is preliminary data.</text>
</comment>
<feature type="domain" description="Cold-shock" evidence="6">
    <location>
        <begin position="519"/>
        <end position="583"/>
    </location>
</feature>
<evidence type="ECO:0000256" key="3">
    <source>
        <dbReference type="ARBA" id="ARBA00022737"/>
    </source>
</evidence>
<keyword evidence="3" id="KW-0677">Repeat</keyword>
<accession>A0AAW1T3W8</accession>
<name>A0AAW1T3W8_9CHLO</name>
<organism evidence="7 8">
    <name type="scientific">Apatococcus fuscideae</name>
    <dbReference type="NCBI Taxonomy" id="2026836"/>
    <lineage>
        <taxon>Eukaryota</taxon>
        <taxon>Viridiplantae</taxon>
        <taxon>Chlorophyta</taxon>
        <taxon>core chlorophytes</taxon>
        <taxon>Trebouxiophyceae</taxon>
        <taxon>Chlorellales</taxon>
        <taxon>Chlorellaceae</taxon>
        <taxon>Apatococcus</taxon>
    </lineage>
</organism>
<evidence type="ECO:0000256" key="1">
    <source>
        <dbReference type="ARBA" id="ARBA00004496"/>
    </source>
</evidence>
<feature type="region of interest" description="Disordered" evidence="5">
    <location>
        <begin position="1"/>
        <end position="86"/>
    </location>
</feature>
<sequence length="721" mass="76250">MAEQDFNLALVNDQGPSTPAPQDQQTSAPSVGVTGPNRPPQSPQTGRGSGRGQKTPRGRANAQRTPPPGRDSRRSSAGSEGRSQALLKPGRRAGLIVNLKESFGFVRVHGVPENLFFHVTEVMPQPCEDGQSRLDLQKTLFPGDHVEFDVVRSDRDQGTFVAKQVKKVDPPPASPAAANGQAPRIPVREDVLAQPEQEAGPGQSKALEWRTARPAGQAPSPVQSASMARELGIVASIKNNFGFIRCAEREGRLFFRLGAHAKVQPEQFRVRLEVSFRVTMDEGTRKPVACDLEVLDSGTVAQAMQHTEGVEGVVMQPPGARPQEEGDGIVNYTGPDDRPCSVPYDSFVVAGEEVPGVNDRVRFDVAVHVASGTSFATRMQVLEKVAPKREYGKVSIIKNNFGFIKPCELVRKAPPGSAVFEVIEDEVQQGVVAERLVLGKGGITFSAGVLEYGPPGCTYRLVFTAEDLQEVGVNPLAGAPVKFQVAVRPQVAASAAKGGGSLAVHAGKRATKVQAVPLAGTVANVKPHFGFLDFKEGEETRHIFFHSTAVEGGVTLRVGDEASFIILDRGKLKELVACKIQRTKEAPPAADKEAAKPVKELVAETNPNRMVFVGAAKPGAGKGNQVVRLARGPDGTKGFAPGRGKNLPTDLLPASPGAPTQPVLLRRSPAPGSRASRKGASNDAAKTNDNPKAKGLASAAAAGASQAVEGQADQSDAGCRD</sequence>
<dbReference type="AlphaFoldDB" id="A0AAW1T3W8"/>
<proteinExistence type="predicted"/>
<feature type="domain" description="Cold-shock" evidence="6">
    <location>
        <begin position="93"/>
        <end position="168"/>
    </location>
</feature>
<feature type="compositionally biased region" description="Low complexity" evidence="5">
    <location>
        <begin position="693"/>
        <end position="712"/>
    </location>
</feature>
<dbReference type="PANTHER" id="PTHR12913:SF1">
    <property type="entry name" value="COLD SHOCK DOMAIN-CONTAINING PROTEIN E1"/>
    <property type="match status" value="1"/>
</dbReference>
<feature type="region of interest" description="Disordered" evidence="5">
    <location>
        <begin position="622"/>
        <end position="721"/>
    </location>
</feature>
<evidence type="ECO:0000259" key="6">
    <source>
        <dbReference type="SMART" id="SM00357"/>
    </source>
</evidence>
<keyword evidence="2" id="KW-0963">Cytoplasm</keyword>
<dbReference type="SUPFAM" id="SSF50249">
    <property type="entry name" value="Nucleic acid-binding proteins"/>
    <property type="match status" value="3"/>
</dbReference>
<dbReference type="EMBL" id="JALJOV010000441">
    <property type="protein sequence ID" value="KAK9863692.1"/>
    <property type="molecule type" value="Genomic_DNA"/>
</dbReference>
<feature type="domain" description="Cold-shock" evidence="6">
    <location>
        <begin position="231"/>
        <end position="295"/>
    </location>
</feature>
<evidence type="ECO:0000256" key="5">
    <source>
        <dbReference type="SAM" id="MobiDB-lite"/>
    </source>
</evidence>
<dbReference type="InterPro" id="IPR011129">
    <property type="entry name" value="CSD"/>
</dbReference>
<dbReference type="Proteomes" id="UP001485043">
    <property type="component" value="Unassembled WGS sequence"/>
</dbReference>
<dbReference type="InterPro" id="IPR012340">
    <property type="entry name" value="NA-bd_OB-fold"/>
</dbReference>
<feature type="compositionally biased region" description="Polar residues" evidence="5">
    <location>
        <begin position="14"/>
        <end position="29"/>
    </location>
</feature>
<dbReference type="GO" id="GO:0005737">
    <property type="term" value="C:cytoplasm"/>
    <property type="evidence" value="ECO:0007669"/>
    <property type="project" value="UniProtKB-SubCell"/>
</dbReference>
<dbReference type="SMART" id="SM00357">
    <property type="entry name" value="CSP"/>
    <property type="match status" value="3"/>
</dbReference>
<evidence type="ECO:0000256" key="2">
    <source>
        <dbReference type="ARBA" id="ARBA00022490"/>
    </source>
</evidence>
<protein>
    <recommendedName>
        <fullName evidence="6">Cold-shock domain-containing protein</fullName>
    </recommendedName>
</protein>
<comment type="subcellular location">
    <subcellularLocation>
        <location evidence="1">Cytoplasm</location>
    </subcellularLocation>
</comment>
<reference evidence="7 8" key="1">
    <citation type="journal article" date="2024" name="Nat. Commun.">
        <title>Phylogenomics reveals the evolutionary origins of lichenization in chlorophyte algae.</title>
        <authorList>
            <person name="Puginier C."/>
            <person name="Libourel C."/>
            <person name="Otte J."/>
            <person name="Skaloud P."/>
            <person name="Haon M."/>
            <person name="Grisel S."/>
            <person name="Petersen M."/>
            <person name="Berrin J.G."/>
            <person name="Delaux P.M."/>
            <person name="Dal Grande F."/>
            <person name="Keller J."/>
        </authorList>
    </citation>
    <scope>NUCLEOTIDE SEQUENCE [LARGE SCALE GENOMIC DNA]</scope>
    <source>
        <strain evidence="7 8">SAG 2523</strain>
    </source>
</reference>
<gene>
    <name evidence="7" type="ORF">WJX84_003816</name>
</gene>
<dbReference type="PANTHER" id="PTHR12913">
    <property type="entry name" value="UNR PROTEIN N-RAS UPSTREAM GENE PROTEIN"/>
    <property type="match status" value="1"/>
</dbReference>
<evidence type="ECO:0000256" key="4">
    <source>
        <dbReference type="ARBA" id="ARBA00022884"/>
    </source>
</evidence>
<evidence type="ECO:0000313" key="7">
    <source>
        <dbReference type="EMBL" id="KAK9863692.1"/>
    </source>
</evidence>
<dbReference type="GO" id="GO:0003723">
    <property type="term" value="F:RNA binding"/>
    <property type="evidence" value="ECO:0007669"/>
    <property type="project" value="UniProtKB-KW"/>
</dbReference>
<evidence type="ECO:0000313" key="8">
    <source>
        <dbReference type="Proteomes" id="UP001485043"/>
    </source>
</evidence>
<keyword evidence="8" id="KW-1185">Reference proteome</keyword>
<keyword evidence="4" id="KW-0694">RNA-binding</keyword>
<dbReference type="Gene3D" id="2.40.50.140">
    <property type="entry name" value="Nucleic acid-binding proteins"/>
    <property type="match status" value="3"/>
</dbReference>